<organism evidence="1 2">
    <name type="scientific">Streptomyces pini</name>
    <dbReference type="NCBI Taxonomy" id="1520580"/>
    <lineage>
        <taxon>Bacteria</taxon>
        <taxon>Bacillati</taxon>
        <taxon>Actinomycetota</taxon>
        <taxon>Actinomycetes</taxon>
        <taxon>Kitasatosporales</taxon>
        <taxon>Streptomycetaceae</taxon>
        <taxon>Streptomyces</taxon>
    </lineage>
</organism>
<sequence>MTARLPAPSVLTPGLLASLAAHTWLDHTPDSRVYSVLLLTHPPTRNGDPQAVEQRMLATAAALALDTPAARVPDVGERLTVHDRARVLLHLDGCETALRLPFSGHWAHTIGALGRVLLAVGLDPLPPRAHHAAVDRYVDAAARAGRIRVGSCRVADGAGRVPGVAAVAR</sequence>
<protein>
    <submittedName>
        <fullName evidence="1">Uncharacterized protein</fullName>
    </submittedName>
</protein>
<evidence type="ECO:0000313" key="2">
    <source>
        <dbReference type="Proteomes" id="UP000198928"/>
    </source>
</evidence>
<proteinExistence type="predicted"/>
<dbReference type="Proteomes" id="UP000198928">
    <property type="component" value="Unassembled WGS sequence"/>
</dbReference>
<dbReference type="EMBL" id="FOSG01000008">
    <property type="protein sequence ID" value="SFK72590.1"/>
    <property type="molecule type" value="Genomic_DNA"/>
</dbReference>
<evidence type="ECO:0000313" key="1">
    <source>
        <dbReference type="EMBL" id="SFK72590.1"/>
    </source>
</evidence>
<keyword evidence="2" id="KW-1185">Reference proteome</keyword>
<dbReference type="AlphaFoldDB" id="A0A1I4BW04"/>
<reference evidence="2" key="1">
    <citation type="submission" date="2016-10" db="EMBL/GenBank/DDBJ databases">
        <authorList>
            <person name="Varghese N."/>
            <person name="Submissions S."/>
        </authorList>
    </citation>
    <scope>NUCLEOTIDE SEQUENCE [LARGE SCALE GENOMIC DNA]</scope>
    <source>
        <strain evidence="2">PL19</strain>
    </source>
</reference>
<name>A0A1I4BW04_9ACTN</name>
<dbReference type="OrthoDB" id="4216550at2"/>
<dbReference type="RefSeq" id="WP_093849882.1">
    <property type="nucleotide sequence ID" value="NZ_FOSG01000008.1"/>
</dbReference>
<gene>
    <name evidence="1" type="ORF">SAMN05192584_108149</name>
</gene>
<accession>A0A1I4BW04</accession>